<dbReference type="SMART" id="SM00248">
    <property type="entry name" value="ANK"/>
    <property type="match status" value="21"/>
</dbReference>
<proteinExistence type="predicted"/>
<feature type="repeat" description="ANK" evidence="3">
    <location>
        <begin position="577"/>
        <end position="610"/>
    </location>
</feature>
<dbReference type="Pfam" id="PF12796">
    <property type="entry name" value="Ank_2"/>
    <property type="match status" value="6"/>
</dbReference>
<accession>A0AAV7YYD4</accession>
<reference evidence="8" key="1">
    <citation type="submission" date="2022-08" db="EMBL/GenBank/DDBJ databases">
        <title>Novel sulphate-reducing endosymbionts in the free-living metamonad Anaeramoeba.</title>
        <authorList>
            <person name="Jerlstrom-Hultqvist J."/>
            <person name="Cepicka I."/>
            <person name="Gallot-Lavallee L."/>
            <person name="Salas-Leiva D."/>
            <person name="Curtis B.A."/>
            <person name="Zahonova K."/>
            <person name="Pipaliya S."/>
            <person name="Dacks J."/>
            <person name="Roger A.J."/>
        </authorList>
    </citation>
    <scope>NUCLEOTIDE SEQUENCE</scope>
    <source>
        <strain evidence="8">Busselton2</strain>
    </source>
</reference>
<dbReference type="InterPro" id="IPR001849">
    <property type="entry name" value="PH_domain"/>
</dbReference>
<dbReference type="InterPro" id="IPR002110">
    <property type="entry name" value="Ankyrin_rpt"/>
</dbReference>
<keyword evidence="1" id="KW-0677">Repeat</keyword>
<organism evidence="8 9">
    <name type="scientific">Anaeramoeba flamelloides</name>
    <dbReference type="NCBI Taxonomy" id="1746091"/>
    <lineage>
        <taxon>Eukaryota</taxon>
        <taxon>Metamonada</taxon>
        <taxon>Anaeramoebidae</taxon>
        <taxon>Anaeramoeba</taxon>
    </lineage>
</organism>
<feature type="compositionally biased region" description="Acidic residues" evidence="5">
    <location>
        <begin position="1054"/>
        <end position="1064"/>
    </location>
</feature>
<name>A0AAV7YYD4_9EUKA</name>
<dbReference type="Gene3D" id="1.25.40.20">
    <property type="entry name" value="Ankyrin repeat-containing domain"/>
    <property type="match status" value="5"/>
</dbReference>
<dbReference type="Pfam" id="PF00621">
    <property type="entry name" value="RhoGEF"/>
    <property type="match status" value="1"/>
</dbReference>
<protein>
    <submittedName>
        <fullName evidence="8">Ankyrin repeat family protein</fullName>
    </submittedName>
</protein>
<evidence type="ECO:0000256" key="1">
    <source>
        <dbReference type="ARBA" id="ARBA00022737"/>
    </source>
</evidence>
<feature type="domain" description="PH" evidence="6">
    <location>
        <begin position="1141"/>
        <end position="1246"/>
    </location>
</feature>
<feature type="domain" description="DH" evidence="7">
    <location>
        <begin position="793"/>
        <end position="975"/>
    </location>
</feature>
<feature type="repeat" description="ANK" evidence="3">
    <location>
        <begin position="477"/>
        <end position="509"/>
    </location>
</feature>
<dbReference type="InterPro" id="IPR011993">
    <property type="entry name" value="PH-like_dom_sf"/>
</dbReference>
<evidence type="ECO:0000256" key="5">
    <source>
        <dbReference type="SAM" id="MobiDB-lite"/>
    </source>
</evidence>
<feature type="repeat" description="ANK" evidence="3">
    <location>
        <begin position="611"/>
        <end position="643"/>
    </location>
</feature>
<comment type="caution">
    <text evidence="8">The sequence shown here is derived from an EMBL/GenBank/DDBJ whole genome shotgun (WGS) entry which is preliminary data.</text>
</comment>
<dbReference type="SUPFAM" id="SSF50729">
    <property type="entry name" value="PH domain-like"/>
    <property type="match status" value="1"/>
</dbReference>
<dbReference type="Gene3D" id="1.20.900.10">
    <property type="entry name" value="Dbl homology (DH) domain"/>
    <property type="match status" value="1"/>
</dbReference>
<evidence type="ECO:0000313" key="8">
    <source>
        <dbReference type="EMBL" id="KAJ3433729.1"/>
    </source>
</evidence>
<dbReference type="EMBL" id="JANTQA010000047">
    <property type="protein sequence ID" value="KAJ3433729.1"/>
    <property type="molecule type" value="Genomic_DNA"/>
</dbReference>
<dbReference type="PROSITE" id="PS50088">
    <property type="entry name" value="ANK_REPEAT"/>
    <property type="match status" value="9"/>
</dbReference>
<gene>
    <name evidence="8" type="ORF">M0812_22695</name>
</gene>
<dbReference type="PANTHER" id="PTHR24123:SF33">
    <property type="entry name" value="PROTEIN HOS4"/>
    <property type="match status" value="1"/>
</dbReference>
<dbReference type="PANTHER" id="PTHR24123">
    <property type="entry name" value="ANKYRIN REPEAT-CONTAINING"/>
    <property type="match status" value="1"/>
</dbReference>
<evidence type="ECO:0000256" key="3">
    <source>
        <dbReference type="PROSITE-ProRule" id="PRU00023"/>
    </source>
</evidence>
<evidence type="ECO:0000256" key="2">
    <source>
        <dbReference type="ARBA" id="ARBA00023043"/>
    </source>
</evidence>
<dbReference type="SMART" id="SM00325">
    <property type="entry name" value="RhoGEF"/>
    <property type="match status" value="1"/>
</dbReference>
<dbReference type="InterPro" id="IPR035899">
    <property type="entry name" value="DBL_dom_sf"/>
</dbReference>
<dbReference type="SUPFAM" id="SSF48065">
    <property type="entry name" value="DBL homology domain (DH-domain)"/>
    <property type="match status" value="1"/>
</dbReference>
<dbReference type="PROSITE" id="PS50003">
    <property type="entry name" value="PH_DOMAIN"/>
    <property type="match status" value="1"/>
</dbReference>
<dbReference type="SMART" id="SM00233">
    <property type="entry name" value="PH"/>
    <property type="match status" value="1"/>
</dbReference>
<dbReference type="InterPro" id="IPR051165">
    <property type="entry name" value="Multifunctional_ANK_Repeat"/>
</dbReference>
<evidence type="ECO:0000313" key="9">
    <source>
        <dbReference type="Proteomes" id="UP001146793"/>
    </source>
</evidence>
<dbReference type="PRINTS" id="PR01415">
    <property type="entry name" value="ANKYRIN"/>
</dbReference>
<dbReference type="Pfam" id="PF00169">
    <property type="entry name" value="PH"/>
    <property type="match status" value="1"/>
</dbReference>
<dbReference type="CDD" id="cd00160">
    <property type="entry name" value="RhoGEF"/>
    <property type="match status" value="1"/>
</dbReference>
<feature type="region of interest" description="Disordered" evidence="5">
    <location>
        <begin position="1043"/>
        <end position="1118"/>
    </location>
</feature>
<evidence type="ECO:0000259" key="7">
    <source>
        <dbReference type="PROSITE" id="PS50010"/>
    </source>
</evidence>
<dbReference type="InterPro" id="IPR000219">
    <property type="entry name" value="DH_dom"/>
</dbReference>
<feature type="repeat" description="ANK" evidence="3">
    <location>
        <begin position="208"/>
        <end position="240"/>
    </location>
</feature>
<evidence type="ECO:0000259" key="6">
    <source>
        <dbReference type="PROSITE" id="PS50003"/>
    </source>
</evidence>
<feature type="coiled-coil region" evidence="4">
    <location>
        <begin position="958"/>
        <end position="985"/>
    </location>
</feature>
<feature type="repeat" description="ANK" evidence="3">
    <location>
        <begin position="70"/>
        <end position="102"/>
    </location>
</feature>
<dbReference type="SUPFAM" id="SSF48403">
    <property type="entry name" value="Ankyrin repeat"/>
    <property type="match status" value="3"/>
</dbReference>
<feature type="repeat" description="ANK" evidence="3">
    <location>
        <begin position="736"/>
        <end position="768"/>
    </location>
</feature>
<feature type="repeat" description="ANK" evidence="3">
    <location>
        <begin position="299"/>
        <end position="331"/>
    </location>
</feature>
<keyword evidence="4" id="KW-0175">Coiled coil</keyword>
<feature type="compositionally biased region" description="Polar residues" evidence="5">
    <location>
        <begin position="1105"/>
        <end position="1118"/>
    </location>
</feature>
<dbReference type="Gene3D" id="2.30.29.30">
    <property type="entry name" value="Pleckstrin-homology domain (PH domain)/Phosphotyrosine-binding domain (PTB)"/>
    <property type="match status" value="1"/>
</dbReference>
<sequence>METQNLSVLVSQGKTEIVKQLLEENPKSLKINEYDRSGLTALHHACKGEIDLVKLLLKHGADINIGKLEDGHLPIHVAVFYEQKEILSFLLKNGADPFLEDSKGWTILTWVAFKNVVECFPILEENLESEEIKKLVSQRDRKGNTPLHLAALTNATHVVNELTNYLPNKISLNENGFAPIHNSVLANSKDVLRIFVNMSTNLDIMTSVGKTSLHYATESENIELVKILIRSGANTELRDFDGLTAYEIARLKGNKVLCDQFLSLKGDSLIHKAAKEKNQKEVLRILKQNPLESQNIDKFGKTSLHISAEMGDISTIKILLNYGANINALSFTKNPPLYTAIKEDHIDTVKFLVKKGAEININERDDVVLSALHLAVEWDNLPIVKYLLSQGSFINERMKIQEGITALMIAVQRQNREILKELYKKKKQSKKNFRLDINGTDNLGRTALIHSITKKGKVAIPEELIDQGADPNIFDKSGKTALHYAIIDEAHEVVKSLLSQGAAPHLTKKGLPPIHLAVLHNKMLSISKALLEKADCHLEDSDDKGNTVYHKAAMLGKNNFLAHWHKQKAKTEWRNKEGNTVLHCACQSKGNEAGFKMLLKFGAQPLVTNHKGQTPLHIAASYGNTKYCEFLIEAQSNIDNLDTNGDSAIMHAGYNKHFECYELLRKIGSKPNPHQHLRNNEDEKFLDYVINKKFPLEYFDHTGLSCIHLLVLNKKLDLLKKVVPYIENINIPDENSQKTAIQMAAETGDLEMCEILIQIGAEVVKYSEGQLPHLLAAKGKHTECVKLIKDHFKRSFAVFELYETEKNFVNLLEKLKEKIMKPIIEEQLLEKSIRRTIFCNIEEIMAVNKIFLNNLGKRLKNWNSRLGVGDIMIQWVPRLKVYIQYSNNYDKSMQALKRSKRNQAFSSFLKNLSNDKSLNRQTVDSILINPIQRISRYPLLLEAILQKTKDDHPDHQKIEEALNLMKQMASNINSAKAKNENIKNINTIQRSLKGGIPVIIPTLDFERTLLKQGDLTIALLLQPAEKYFNELYQKNLQEINESLSKNKDDPNNNNDDDDDEDDDDRNGSNTKNNSRNNGNSNNGLNNSDRNQNKNLNQNSNKQDNVMESDSLSDSPYLSTKIRNSTKNLSEKEIARLFTKKLIESQSPIFEIDKLKGVGQFSKGYNTRKILLFNDCLLITQQKKDNLEVQAVIKLISTFLESAPTDTNSKQETHKFLLFTESGTFIFSSTNRRDIKKWRSQIEDAIKEAQHIYEDSQYQILQFEDTSLRLRSASDTRESGSESDPEKGFEVNGKTMNAYCALCYFLDVFENNQTPIVRESKIFGFYQNEDRFKSSIITRLEKMKRTKSISNEKNRILITKLKTPTQEYMFQL</sequence>
<dbReference type="InterPro" id="IPR036770">
    <property type="entry name" value="Ankyrin_rpt-contain_sf"/>
</dbReference>
<feature type="compositionally biased region" description="Low complexity" evidence="5">
    <location>
        <begin position="1067"/>
        <end position="1103"/>
    </location>
</feature>
<dbReference type="PROSITE" id="PS50010">
    <property type="entry name" value="DH_2"/>
    <property type="match status" value="1"/>
</dbReference>
<dbReference type="Proteomes" id="UP001146793">
    <property type="component" value="Unassembled WGS sequence"/>
</dbReference>
<dbReference type="GO" id="GO:0005085">
    <property type="term" value="F:guanyl-nucleotide exchange factor activity"/>
    <property type="evidence" value="ECO:0007669"/>
    <property type="project" value="InterPro"/>
</dbReference>
<feature type="repeat" description="ANK" evidence="3">
    <location>
        <begin position="332"/>
        <end position="364"/>
    </location>
</feature>
<evidence type="ECO:0000256" key="4">
    <source>
        <dbReference type="SAM" id="Coils"/>
    </source>
</evidence>
<keyword evidence="2 3" id="KW-0040">ANK repeat</keyword>
<dbReference type="Pfam" id="PF00023">
    <property type="entry name" value="Ank"/>
    <property type="match status" value="1"/>
</dbReference>
<feature type="repeat" description="ANK" evidence="3">
    <location>
        <begin position="370"/>
        <end position="399"/>
    </location>
</feature>
<dbReference type="PROSITE" id="PS50297">
    <property type="entry name" value="ANK_REP_REGION"/>
    <property type="match status" value="7"/>
</dbReference>